<gene>
    <name evidence="2" type="ORF">OsJ_28647</name>
</gene>
<protein>
    <submittedName>
        <fullName evidence="2">Uncharacterized protein</fullName>
    </submittedName>
</protein>
<dbReference type="EMBL" id="CM000146">
    <property type="protein sequence ID" value="EAZ44024.1"/>
    <property type="molecule type" value="Genomic_DNA"/>
</dbReference>
<name>A3BWT5_ORYSJ</name>
<organism evidence="2">
    <name type="scientific">Oryza sativa subsp. japonica</name>
    <name type="common">Rice</name>
    <dbReference type="NCBI Taxonomy" id="39947"/>
    <lineage>
        <taxon>Eukaryota</taxon>
        <taxon>Viridiplantae</taxon>
        <taxon>Streptophyta</taxon>
        <taxon>Embryophyta</taxon>
        <taxon>Tracheophyta</taxon>
        <taxon>Spermatophyta</taxon>
        <taxon>Magnoliopsida</taxon>
        <taxon>Liliopsida</taxon>
        <taxon>Poales</taxon>
        <taxon>Poaceae</taxon>
        <taxon>BOP clade</taxon>
        <taxon>Oryzoideae</taxon>
        <taxon>Oryzeae</taxon>
        <taxon>Oryzinae</taxon>
        <taxon>Oryza</taxon>
        <taxon>Oryza sativa</taxon>
    </lineage>
</organism>
<feature type="compositionally biased region" description="Basic and acidic residues" evidence="1">
    <location>
        <begin position="101"/>
        <end position="111"/>
    </location>
</feature>
<sequence>MARVGRAWRRGANEGGAGVVGWWRGTNLVTDDDESTADCSSVAVMRRREEGGELDAGDRVHGYGGGGAPRRSGRRAASREGERAAPAAVEGVLMIGAATARAERGRGEHVGKRWGLAPAPEPVPEPEPEPEPMRGVTA</sequence>
<feature type="region of interest" description="Disordered" evidence="1">
    <location>
        <begin position="101"/>
        <end position="138"/>
    </location>
</feature>
<evidence type="ECO:0000256" key="1">
    <source>
        <dbReference type="SAM" id="MobiDB-lite"/>
    </source>
</evidence>
<reference evidence="2" key="2">
    <citation type="submission" date="2008-12" db="EMBL/GenBank/DDBJ databases">
        <title>Improved gene annotation of the rice (Oryza sativa) genomes.</title>
        <authorList>
            <person name="Wang J."/>
            <person name="Li R."/>
            <person name="Fan W."/>
            <person name="Huang Q."/>
            <person name="Zhang J."/>
            <person name="Zhou Y."/>
            <person name="Hu Y."/>
            <person name="Zi S."/>
            <person name="Li J."/>
            <person name="Ni P."/>
            <person name="Zheng H."/>
            <person name="Zhang Y."/>
            <person name="Zhao M."/>
            <person name="Hao Q."/>
            <person name="McDermott J."/>
            <person name="Samudrala R."/>
            <person name="Kristiansen K."/>
            <person name="Wong G.K.-S."/>
        </authorList>
    </citation>
    <scope>NUCLEOTIDE SEQUENCE</scope>
</reference>
<dbReference type="Proteomes" id="UP000007752">
    <property type="component" value="Chromosome 9"/>
</dbReference>
<proteinExistence type="predicted"/>
<evidence type="ECO:0000313" key="2">
    <source>
        <dbReference type="EMBL" id="EAZ44024.1"/>
    </source>
</evidence>
<feature type="region of interest" description="Disordered" evidence="1">
    <location>
        <begin position="48"/>
        <end position="85"/>
    </location>
</feature>
<reference evidence="2" key="1">
    <citation type="journal article" date="2005" name="PLoS Biol.">
        <title>The genomes of Oryza sativa: a history of duplications.</title>
        <authorList>
            <person name="Yu J."/>
            <person name="Wang J."/>
            <person name="Lin W."/>
            <person name="Li S."/>
            <person name="Li H."/>
            <person name="Zhou J."/>
            <person name="Ni P."/>
            <person name="Dong W."/>
            <person name="Hu S."/>
            <person name="Zeng C."/>
            <person name="Zhang J."/>
            <person name="Zhang Y."/>
            <person name="Li R."/>
            <person name="Xu Z."/>
            <person name="Li S."/>
            <person name="Li X."/>
            <person name="Zheng H."/>
            <person name="Cong L."/>
            <person name="Lin L."/>
            <person name="Yin J."/>
            <person name="Geng J."/>
            <person name="Li G."/>
            <person name="Shi J."/>
            <person name="Liu J."/>
            <person name="Lv H."/>
            <person name="Li J."/>
            <person name="Wang J."/>
            <person name="Deng Y."/>
            <person name="Ran L."/>
            <person name="Shi X."/>
            <person name="Wang X."/>
            <person name="Wu Q."/>
            <person name="Li C."/>
            <person name="Ren X."/>
            <person name="Wang J."/>
            <person name="Wang X."/>
            <person name="Li D."/>
            <person name="Liu D."/>
            <person name="Zhang X."/>
            <person name="Ji Z."/>
            <person name="Zhao W."/>
            <person name="Sun Y."/>
            <person name="Zhang Z."/>
            <person name="Bao J."/>
            <person name="Han Y."/>
            <person name="Dong L."/>
            <person name="Ji J."/>
            <person name="Chen P."/>
            <person name="Wu S."/>
            <person name="Liu J."/>
            <person name="Xiao Y."/>
            <person name="Bu D."/>
            <person name="Tan J."/>
            <person name="Yang L."/>
            <person name="Ye C."/>
            <person name="Zhang J."/>
            <person name="Xu J."/>
            <person name="Zhou Y."/>
            <person name="Yu Y."/>
            <person name="Zhang B."/>
            <person name="Zhuang S."/>
            <person name="Wei H."/>
            <person name="Liu B."/>
            <person name="Lei M."/>
            <person name="Yu H."/>
            <person name="Li Y."/>
            <person name="Xu H."/>
            <person name="Wei S."/>
            <person name="He X."/>
            <person name="Fang L."/>
            <person name="Zhang Z."/>
            <person name="Zhang Y."/>
            <person name="Huang X."/>
            <person name="Su Z."/>
            <person name="Tong W."/>
            <person name="Li J."/>
            <person name="Tong Z."/>
            <person name="Li S."/>
            <person name="Ye J."/>
            <person name="Wang L."/>
            <person name="Fang L."/>
            <person name="Lei T."/>
            <person name="Chen C."/>
            <person name="Chen H."/>
            <person name="Xu Z."/>
            <person name="Li H."/>
            <person name="Huang H."/>
            <person name="Zhang F."/>
            <person name="Xu H."/>
            <person name="Li N."/>
            <person name="Zhao C."/>
            <person name="Li S."/>
            <person name="Dong L."/>
            <person name="Huang Y."/>
            <person name="Li L."/>
            <person name="Xi Y."/>
            <person name="Qi Q."/>
            <person name="Li W."/>
            <person name="Zhang B."/>
            <person name="Hu W."/>
            <person name="Zhang Y."/>
            <person name="Tian X."/>
            <person name="Jiao Y."/>
            <person name="Liang X."/>
            <person name="Jin J."/>
            <person name="Gao L."/>
            <person name="Zheng W."/>
            <person name="Hao B."/>
            <person name="Liu S."/>
            <person name="Wang W."/>
            <person name="Yuan L."/>
            <person name="Cao M."/>
            <person name="McDermott J."/>
            <person name="Samudrala R."/>
            <person name="Wang J."/>
            <person name="Wong G.K."/>
            <person name="Yang H."/>
        </authorList>
    </citation>
    <scope>NUCLEOTIDE SEQUENCE [LARGE SCALE GENOMIC DNA]</scope>
</reference>
<feature type="compositionally biased region" description="Basic and acidic residues" evidence="1">
    <location>
        <begin position="48"/>
        <end position="61"/>
    </location>
</feature>
<dbReference type="AlphaFoldDB" id="A3BWT5"/>
<accession>A3BWT5</accession>